<evidence type="ECO:0000256" key="8">
    <source>
        <dbReference type="RuleBase" id="RU362097"/>
    </source>
</evidence>
<dbReference type="PANTHER" id="PTHR30203">
    <property type="entry name" value="OUTER MEMBRANE CATION EFFLUX PROTEIN"/>
    <property type="match status" value="1"/>
</dbReference>
<evidence type="ECO:0000313" key="12">
    <source>
        <dbReference type="Proteomes" id="UP000008540"/>
    </source>
</evidence>
<reference evidence="11 12" key="1">
    <citation type="journal article" date="2005" name="Nat. Biotechnol.">
        <title>Complete genome sequence of the plant commensal Pseudomonas fluorescens Pf-5.</title>
        <authorList>
            <person name="Paulsen I.T."/>
            <person name="Press C.M."/>
            <person name="Ravel J."/>
            <person name="Kobayashi D.Y."/>
            <person name="Myers G.S."/>
            <person name="Mavrodi D.V."/>
            <person name="DeBoy R.T."/>
            <person name="Seshadri R."/>
            <person name="Ren Q."/>
            <person name="Madupu R."/>
            <person name="Dodson R.J."/>
            <person name="Durkin A.S."/>
            <person name="Brinkac L.M."/>
            <person name="Daugherty S.C."/>
            <person name="Sullivan S.A."/>
            <person name="Rosovitz M.J."/>
            <person name="Gwinn M.L."/>
            <person name="Zhou L."/>
            <person name="Schneider D.J."/>
            <person name="Cartinhour S.W."/>
            <person name="Nelson W.C."/>
            <person name="Weidman J."/>
            <person name="Watkins K."/>
            <person name="Tran K."/>
            <person name="Khouri H."/>
            <person name="Pierson E.A."/>
            <person name="Pierson L.S.III."/>
            <person name="Thomashow L.S."/>
            <person name="Loper J.E."/>
        </authorList>
    </citation>
    <scope>NUCLEOTIDE SEQUENCE [LARGE SCALE GENOMIC DNA]</scope>
    <source>
        <strain evidence="12">ATCC BAA-477 / NRRL B-23932 / Pf-5</strain>
    </source>
</reference>
<feature type="region of interest" description="Disordered" evidence="10">
    <location>
        <begin position="539"/>
        <end position="594"/>
    </location>
</feature>
<dbReference type="GO" id="GO:0009279">
    <property type="term" value="C:cell outer membrane"/>
    <property type="evidence" value="ECO:0007669"/>
    <property type="project" value="UniProtKB-SubCell"/>
</dbReference>
<sequence>MNSLTDCSIRENMNKPQLLPVATGGRRPHRDEGTGRKSSGHLSLLLLARSSLNLICIVALASCAVGPDFSRPELSRDAGYSATPLPPRTVTAGVAAGGAAQRLVNGMDIPGQWWTLFRSPQLDALVQEALQANPDIDAAQAALRQANELVYAEQASLFPSLSASASKTREKVSAASALGSSGGAAAAGGSAAQIFTVNSASLSVSYAPDVFGGTRRQIEASGAQADYQRYQLEATYLTLTANLVNTAISLASIRDQIAATETVIRLQSDQLDLLQAQRRLGAIGDSDLLTQQATLAQTRATLPPLQKQLAQTRNQLQAYLGRFPSQDRGEHFQLASLHLPEELPLSLPSAIVEQRPDVRSAEAQLHQASADIGVAIANQLPQFSITGSLGSTALAGTKLFSSGTGVWSLAGSIAQPLFDAGALEHRKRAAVAAYEQAAARYRGTVITAFQDVANALRALQADAEALQQQVLAETAARQSLDLAQAQYRLGAVGYLNLLTAQQTYQNAIVSRVRAQAARYSDTTALFQALGGGWWQRQDVDPDSLGSPDRFGWPSLKEMYPPPAAQHREQAQAGQPGRLQGPAAAAPSTRPAPLP</sequence>
<dbReference type="PANTHER" id="PTHR30203:SF33">
    <property type="entry name" value="BLR4455 PROTEIN"/>
    <property type="match status" value="1"/>
</dbReference>
<dbReference type="InterPro" id="IPR010131">
    <property type="entry name" value="MdtP/NodT-like"/>
</dbReference>
<comment type="subcellular location">
    <subcellularLocation>
        <location evidence="8">Cell outer membrane</location>
        <topology evidence="8">Lipid-anchor</topology>
    </subcellularLocation>
</comment>
<dbReference type="GO" id="GO:0015562">
    <property type="term" value="F:efflux transmembrane transporter activity"/>
    <property type="evidence" value="ECO:0007669"/>
    <property type="project" value="InterPro"/>
</dbReference>
<evidence type="ECO:0000256" key="3">
    <source>
        <dbReference type="ARBA" id="ARBA00022692"/>
    </source>
</evidence>
<dbReference type="KEGG" id="pfl:PFL_3615"/>
<comment type="similarity">
    <text evidence="1 8">Belongs to the outer membrane factor (OMF) (TC 1.B.17) family.</text>
</comment>
<evidence type="ECO:0000256" key="7">
    <source>
        <dbReference type="ARBA" id="ARBA00023288"/>
    </source>
</evidence>
<dbReference type="eggNOG" id="COG1538">
    <property type="taxonomic scope" value="Bacteria"/>
</dbReference>
<keyword evidence="3 8" id="KW-0812">Transmembrane</keyword>
<proteinExistence type="inferred from homology"/>
<keyword evidence="6" id="KW-0998">Cell outer membrane</keyword>
<protein>
    <submittedName>
        <fullName evidence="11">Efflux transporter, outer membrane factor lipoprotein, NodT family</fullName>
    </submittedName>
</protein>
<evidence type="ECO:0000256" key="10">
    <source>
        <dbReference type="SAM" id="MobiDB-lite"/>
    </source>
</evidence>
<accession>Q4KAL6</accession>
<dbReference type="EMBL" id="CP000076">
    <property type="protein sequence ID" value="AAY92881.1"/>
    <property type="molecule type" value="Genomic_DNA"/>
</dbReference>
<dbReference type="SUPFAM" id="SSF56954">
    <property type="entry name" value="Outer membrane efflux proteins (OEP)"/>
    <property type="match status" value="1"/>
</dbReference>
<gene>
    <name evidence="11" type="ordered locus">PFL_3615</name>
</gene>
<evidence type="ECO:0000256" key="5">
    <source>
        <dbReference type="ARBA" id="ARBA00023139"/>
    </source>
</evidence>
<evidence type="ECO:0000313" key="11">
    <source>
        <dbReference type="EMBL" id="AAY92881.1"/>
    </source>
</evidence>
<organism evidence="11 12">
    <name type="scientific">Pseudomonas fluorescens (strain ATCC BAA-477 / NRRL B-23932 / Pf-5)</name>
    <dbReference type="NCBI Taxonomy" id="220664"/>
    <lineage>
        <taxon>Bacteria</taxon>
        <taxon>Pseudomonadati</taxon>
        <taxon>Pseudomonadota</taxon>
        <taxon>Gammaproteobacteria</taxon>
        <taxon>Pseudomonadales</taxon>
        <taxon>Pseudomonadaceae</taxon>
        <taxon>Pseudomonas</taxon>
    </lineage>
</organism>
<keyword evidence="7 8" id="KW-0449">Lipoprotein</keyword>
<dbReference type="AlphaFoldDB" id="Q4KAL6"/>
<dbReference type="Proteomes" id="UP000008540">
    <property type="component" value="Chromosome"/>
</dbReference>
<feature type="coiled-coil region" evidence="9">
    <location>
        <begin position="449"/>
        <end position="476"/>
    </location>
</feature>
<dbReference type="PATRIC" id="fig|220664.5.peg.3696"/>
<dbReference type="NCBIfam" id="TIGR01845">
    <property type="entry name" value="outer_NodT"/>
    <property type="match status" value="1"/>
</dbReference>
<evidence type="ECO:0000256" key="1">
    <source>
        <dbReference type="ARBA" id="ARBA00007613"/>
    </source>
</evidence>
<keyword evidence="4 8" id="KW-0472">Membrane</keyword>
<dbReference type="Gene3D" id="1.20.1600.10">
    <property type="entry name" value="Outer membrane efflux proteins (OEP)"/>
    <property type="match status" value="1"/>
</dbReference>
<keyword evidence="9" id="KW-0175">Coiled coil</keyword>
<dbReference type="HOGENOM" id="CLU_012817_13_0_6"/>
<evidence type="ECO:0000256" key="9">
    <source>
        <dbReference type="SAM" id="Coils"/>
    </source>
</evidence>
<dbReference type="Pfam" id="PF02321">
    <property type="entry name" value="OEP"/>
    <property type="match status" value="2"/>
</dbReference>
<keyword evidence="2 8" id="KW-1134">Transmembrane beta strand</keyword>
<evidence type="ECO:0000256" key="6">
    <source>
        <dbReference type="ARBA" id="ARBA00023237"/>
    </source>
</evidence>
<evidence type="ECO:0000256" key="2">
    <source>
        <dbReference type="ARBA" id="ARBA00022452"/>
    </source>
</evidence>
<dbReference type="InterPro" id="IPR003423">
    <property type="entry name" value="OMP_efflux"/>
</dbReference>
<name>Q4KAL6_PSEF5</name>
<evidence type="ECO:0000256" key="4">
    <source>
        <dbReference type="ARBA" id="ARBA00023136"/>
    </source>
</evidence>
<feature type="region of interest" description="Disordered" evidence="10">
    <location>
        <begin position="15"/>
        <end position="38"/>
    </location>
</feature>
<dbReference type="STRING" id="220664.PFL_3615"/>
<keyword evidence="5 8" id="KW-0564">Palmitate</keyword>
<dbReference type="Gene3D" id="2.20.200.10">
    <property type="entry name" value="Outer membrane efflux proteins (OEP)"/>
    <property type="match status" value="1"/>
</dbReference>